<dbReference type="RefSeq" id="WP_323578565.1">
    <property type="nucleotide sequence ID" value="NZ_JAYGJQ010000003.1"/>
</dbReference>
<dbReference type="EMBL" id="JAYGJQ010000003">
    <property type="protein sequence ID" value="MEA9358243.1"/>
    <property type="molecule type" value="Genomic_DNA"/>
</dbReference>
<gene>
    <name evidence="3" type="ORF">SHI21_18555</name>
</gene>
<evidence type="ECO:0008006" key="5">
    <source>
        <dbReference type="Google" id="ProtNLM"/>
    </source>
</evidence>
<keyword evidence="1" id="KW-0175">Coiled coil</keyword>
<dbReference type="Proteomes" id="UP001302274">
    <property type="component" value="Unassembled WGS sequence"/>
</dbReference>
<sequence>MKAVNQQAAAMNSDNEKTLVHRIIPKEFSQIETPTLLVANGAPEVDRVATRTAIRIVENDTPASRPAHSAGLENKVKNLINQESDKLRDIALKQSNEVLQKAKEEERAILLRAQQEAQDIINQSKLEAERIKQETSSTILSLQEKVRSTKSETDESIKMFKVTALKIETSIQGLKKDEEQYQQKIKHLEDNVLSIQEKIRNENTLLDDIKTQATTLRKNADIKFEEIVMEERRARARIETELIEAKTQTAKIFAEAEKVQAHKEFMESEISQMRSDKGQIERDINELHISFKRHEYEFEKTTREYNTLLEEKNTAQINFESLIAEGKGLADKFMDRQNALLEQERELQEKVSELQNTADHIISSAKDDAQRMLAAANAKAKDVADRSANEVRELDARKTVFFADLEIEKKEKIKEMEADVEKQKSHLLFELKKIEQKKENAFNETKWIEENAQKKSDKIIAQGQADADALKILLQKDAERQIAAMELEFQTMKSQFLKENEMLKANAQREAQALKEKAQAEIFQLRSHADQEIAAKNNETHGYSLKMKEKADDMIMDEKAKWEDKHLQLKAELEAAQDVLKRHEAALAKTEALKDENFIQANLKVQSIISDAHKKATEIEKESQMNKAKEQATLLEMRKVELEKIEELKTKFEQFKIDSKKDIAEQASLAVQEFLINDMIKQRNLMLNEKLIRKFGERAKKLSVEAFLGRIQASEKGPKPYPTKDYRKVFRWIMRGCFLLALAYVAFYAWENYSKEIMMIEGEAEKFIKEQDIKVPTKDQIIDFLR</sequence>
<organism evidence="3 4">
    <name type="scientific">Bacteriovorax antarcticus</name>
    <dbReference type="NCBI Taxonomy" id="3088717"/>
    <lineage>
        <taxon>Bacteria</taxon>
        <taxon>Pseudomonadati</taxon>
        <taxon>Bdellovibrionota</taxon>
        <taxon>Bacteriovoracia</taxon>
        <taxon>Bacteriovoracales</taxon>
        <taxon>Bacteriovoracaceae</taxon>
        <taxon>Bacteriovorax</taxon>
    </lineage>
</organism>
<comment type="caution">
    <text evidence="3">The sequence shown here is derived from an EMBL/GenBank/DDBJ whole genome shotgun (WGS) entry which is preliminary data.</text>
</comment>
<keyword evidence="2" id="KW-1133">Transmembrane helix</keyword>
<evidence type="ECO:0000313" key="4">
    <source>
        <dbReference type="Proteomes" id="UP001302274"/>
    </source>
</evidence>
<accession>A0ABU5VYU1</accession>
<evidence type="ECO:0000256" key="1">
    <source>
        <dbReference type="SAM" id="Coils"/>
    </source>
</evidence>
<keyword evidence="2" id="KW-0812">Transmembrane</keyword>
<keyword evidence="4" id="KW-1185">Reference proteome</keyword>
<reference evidence="3 4" key="1">
    <citation type="submission" date="2023-11" db="EMBL/GenBank/DDBJ databases">
        <title>A Novel Polar Bacteriovorax (B. antarcticus) Isolated from the Biocrust in Antarctica.</title>
        <authorList>
            <person name="Mun W."/>
            <person name="Choi S.Y."/>
            <person name="Mitchell R.J."/>
        </authorList>
    </citation>
    <scope>NUCLEOTIDE SEQUENCE [LARGE SCALE GENOMIC DNA]</scope>
    <source>
        <strain evidence="3 4">PP10</strain>
    </source>
</reference>
<feature type="coiled-coil region" evidence="1">
    <location>
        <begin position="475"/>
        <end position="524"/>
    </location>
</feature>
<keyword evidence="2" id="KW-0472">Membrane</keyword>
<protein>
    <recommendedName>
        <fullName evidence="5">Chromosome segregation ATPase</fullName>
    </recommendedName>
</protein>
<evidence type="ECO:0000313" key="3">
    <source>
        <dbReference type="EMBL" id="MEA9358243.1"/>
    </source>
</evidence>
<proteinExistence type="predicted"/>
<feature type="coiled-coil region" evidence="1">
    <location>
        <begin position="96"/>
        <end position="134"/>
    </location>
</feature>
<name>A0ABU5VYU1_9BACT</name>
<feature type="coiled-coil region" evidence="1">
    <location>
        <begin position="171"/>
        <end position="397"/>
    </location>
</feature>
<feature type="transmembrane region" description="Helical" evidence="2">
    <location>
        <begin position="732"/>
        <end position="750"/>
    </location>
</feature>
<feature type="coiled-coil region" evidence="1">
    <location>
        <begin position="559"/>
        <end position="593"/>
    </location>
</feature>
<evidence type="ECO:0000256" key="2">
    <source>
        <dbReference type="SAM" id="Phobius"/>
    </source>
</evidence>